<dbReference type="InterPro" id="IPR008928">
    <property type="entry name" value="6-hairpin_glycosidase_sf"/>
</dbReference>
<evidence type="ECO:0000313" key="4">
    <source>
        <dbReference type="Proteomes" id="UP001596484"/>
    </source>
</evidence>
<feature type="domain" description="GH15-like" evidence="1">
    <location>
        <begin position="240"/>
        <end position="598"/>
    </location>
</feature>
<dbReference type="PANTHER" id="PTHR31616:SF10">
    <property type="entry name" value="TREHALASE"/>
    <property type="match status" value="1"/>
</dbReference>
<dbReference type="Proteomes" id="UP001596484">
    <property type="component" value="Unassembled WGS sequence"/>
</dbReference>
<name>A0ABW2RRD9_9NOCA</name>
<dbReference type="PANTHER" id="PTHR31616">
    <property type="entry name" value="TREHALASE"/>
    <property type="match status" value="1"/>
</dbReference>
<evidence type="ECO:0000313" key="3">
    <source>
        <dbReference type="EMBL" id="MFC7446361.1"/>
    </source>
</evidence>
<dbReference type="GO" id="GO:0016787">
    <property type="term" value="F:hydrolase activity"/>
    <property type="evidence" value="ECO:0007669"/>
    <property type="project" value="UniProtKB-KW"/>
</dbReference>
<dbReference type="Pfam" id="PF19291">
    <property type="entry name" value="TREH_N"/>
    <property type="match status" value="1"/>
</dbReference>
<protein>
    <submittedName>
        <fullName evidence="3">Glycoside hydrolase family 15 protein</fullName>
    </submittedName>
</protein>
<dbReference type="InterPro" id="IPR012341">
    <property type="entry name" value="6hp_glycosidase-like_sf"/>
</dbReference>
<accession>A0ABW2RRD9</accession>
<dbReference type="InterPro" id="IPR011613">
    <property type="entry name" value="GH15-like"/>
</dbReference>
<evidence type="ECO:0000259" key="1">
    <source>
        <dbReference type="Pfam" id="PF00723"/>
    </source>
</evidence>
<evidence type="ECO:0000259" key="2">
    <source>
        <dbReference type="Pfam" id="PF19291"/>
    </source>
</evidence>
<dbReference type="RefSeq" id="WP_378400445.1">
    <property type="nucleotide sequence ID" value="NZ_JBHTCS010000001.1"/>
</dbReference>
<reference evidence="4" key="1">
    <citation type="journal article" date="2019" name="Int. J. Syst. Evol. Microbiol.">
        <title>The Global Catalogue of Microorganisms (GCM) 10K type strain sequencing project: providing services to taxonomists for standard genome sequencing and annotation.</title>
        <authorList>
            <consortium name="The Broad Institute Genomics Platform"/>
            <consortium name="The Broad Institute Genome Sequencing Center for Infectious Disease"/>
            <person name="Wu L."/>
            <person name="Ma J."/>
        </authorList>
    </citation>
    <scope>NUCLEOTIDE SEQUENCE [LARGE SCALE GENOMIC DNA]</scope>
    <source>
        <strain evidence="4">ICMP 19430</strain>
    </source>
</reference>
<feature type="domain" description="Trehalase-like N-terminal" evidence="2">
    <location>
        <begin position="5"/>
        <end position="80"/>
    </location>
</feature>
<proteinExistence type="predicted"/>
<comment type="caution">
    <text evidence="3">The sequence shown here is derived from an EMBL/GenBank/DDBJ whole genome shotgun (WGS) entry which is preliminary data.</text>
</comment>
<dbReference type="InterPro" id="IPR045582">
    <property type="entry name" value="Trehalase-like_N"/>
</dbReference>
<dbReference type="Gene3D" id="1.50.10.10">
    <property type="match status" value="1"/>
</dbReference>
<organism evidence="3 4">
    <name type="scientific">Rhodococcus daqingensis</name>
    <dbReference type="NCBI Taxonomy" id="2479363"/>
    <lineage>
        <taxon>Bacteria</taxon>
        <taxon>Bacillati</taxon>
        <taxon>Actinomycetota</taxon>
        <taxon>Actinomycetes</taxon>
        <taxon>Mycobacteriales</taxon>
        <taxon>Nocardiaceae</taxon>
        <taxon>Rhodococcus</taxon>
    </lineage>
</organism>
<gene>
    <name evidence="3" type="ORF">ACFQS9_00500</name>
</gene>
<dbReference type="SUPFAM" id="SSF48208">
    <property type="entry name" value="Six-hairpin glycosidases"/>
    <property type="match status" value="1"/>
</dbReference>
<sequence>MSEFPPIADYAFLSDCQTSALVAPDGSVEWLCVPRPDAPSVFGALLDRAAGSFQFGPTHAQVPSQRRYLPGSMVLETTWCLPTGTLVVRDALVMGPWNGTTRSDEYRRPPGDHVAQDMLVRTAACIEGSVEITVSCMPLFEYGRTTGAWTYTGEGYESATCTAGELALTLTSNLRLTFGAARAGARTELSAGETAFVALCWDGHSVAGVDEATELLDSTDRIWRDWLRKGNFPDHRWRPYLERSALTLKGLTYAPSGALMAAATTSLPETPGGERNWDYRYTWVRDSAFMLRALFELGYDWVAFEYFAFLIDAVAGGPLQIMYGLGGERDLTERTLDHLAGYDGARPVRVGNGAWNQRQHDMWGMLIESVATHVRHASQLGPPAWALVTQLVDGAIDVYPKPDRGIWEVRGEPRHFTASKLMCWVAADRGAIMAADRGQAELAQKWRRAADEIHADVCANGVDDRGVFVQHYETTSLDAATLLIPIMGFLPPEDDRVRATVLAIADELTAGGLVLRYRTEETDDGLSGEEGTFTICSFWLVSALALIGEVDRARMLCEKLLSFASPLHLYAEEIESSSGRHLGNFPQAFTHLALIDAVTSVIKAGG</sequence>
<keyword evidence="4" id="KW-1185">Reference proteome</keyword>
<keyword evidence="3" id="KW-0378">Hydrolase</keyword>
<dbReference type="EMBL" id="JBHTCS010000001">
    <property type="protein sequence ID" value="MFC7446361.1"/>
    <property type="molecule type" value="Genomic_DNA"/>
</dbReference>
<dbReference type="Pfam" id="PF00723">
    <property type="entry name" value="Glyco_hydro_15"/>
    <property type="match status" value="1"/>
</dbReference>